<evidence type="ECO:0000313" key="3">
    <source>
        <dbReference type="Proteomes" id="UP000321595"/>
    </source>
</evidence>
<sequence length="181" mass="20023">MLKLKLAVLSLAMVLPTLASAQGAPYSPKAADYSSLLKPASYKESPLQLPYPLIEARQVVNGPRLDFEHVYDVPYMQLIDELDKAFKGQEPLTMLRPGAIPYLNNAQLYVMGMSQTPSGDRRIVLGMKDVALRFSFDVISDNGRSIVVIQNAIFSQLYSGVMPARAGYKPADAQSVPFRWN</sequence>
<evidence type="ECO:0000256" key="1">
    <source>
        <dbReference type="SAM" id="SignalP"/>
    </source>
</evidence>
<dbReference type="OrthoDB" id="5504580at2"/>
<name>A0A5B8XV77_9DELT</name>
<dbReference type="AlphaFoldDB" id="A0A5B8XV77"/>
<dbReference type="EMBL" id="CP042467">
    <property type="protein sequence ID" value="QED29520.1"/>
    <property type="molecule type" value="Genomic_DNA"/>
</dbReference>
<organism evidence="2 3">
    <name type="scientific">Microvenator marinus</name>
    <dbReference type="NCBI Taxonomy" id="2600177"/>
    <lineage>
        <taxon>Bacteria</taxon>
        <taxon>Deltaproteobacteria</taxon>
        <taxon>Bradymonadales</taxon>
        <taxon>Microvenatoraceae</taxon>
        <taxon>Microvenator</taxon>
    </lineage>
</organism>
<keyword evidence="3" id="KW-1185">Reference proteome</keyword>
<evidence type="ECO:0000313" key="2">
    <source>
        <dbReference type="EMBL" id="QED29520.1"/>
    </source>
</evidence>
<gene>
    <name evidence="2" type="ORF">FRD01_20225</name>
</gene>
<proteinExistence type="predicted"/>
<feature type="chain" id="PRO_5022690950" evidence="1">
    <location>
        <begin position="22"/>
        <end position="181"/>
    </location>
</feature>
<accession>A0A5B8XV77</accession>
<feature type="signal peptide" evidence="1">
    <location>
        <begin position="1"/>
        <end position="21"/>
    </location>
</feature>
<keyword evidence="1" id="KW-0732">Signal</keyword>
<protein>
    <submittedName>
        <fullName evidence="2">Uncharacterized protein</fullName>
    </submittedName>
</protein>
<dbReference type="Proteomes" id="UP000321595">
    <property type="component" value="Chromosome"/>
</dbReference>
<dbReference type="RefSeq" id="WP_146962753.1">
    <property type="nucleotide sequence ID" value="NZ_CP042467.1"/>
</dbReference>
<dbReference type="KEGG" id="bbae:FRD01_20225"/>
<reference evidence="2 3" key="1">
    <citation type="submission" date="2019-08" db="EMBL/GenBank/DDBJ databases">
        <authorList>
            <person name="Liang Q."/>
        </authorList>
    </citation>
    <scope>NUCLEOTIDE SEQUENCE [LARGE SCALE GENOMIC DNA]</scope>
    <source>
        <strain evidence="2 3">V1718</strain>
    </source>
</reference>